<gene>
    <name evidence="1" type="ORF">F443_23077</name>
</gene>
<keyword evidence="2" id="KW-1185">Reference proteome</keyword>
<name>V9DTZ7_PHYNI</name>
<accession>V9DTZ7</accession>
<dbReference type="HOGENOM" id="CLU_2781467_0_0_1"/>
<proteinExistence type="predicted"/>
<protein>
    <submittedName>
        <fullName evidence="1">Uncharacterized protein</fullName>
    </submittedName>
</protein>
<evidence type="ECO:0000313" key="2">
    <source>
        <dbReference type="Proteomes" id="UP000018721"/>
    </source>
</evidence>
<organism evidence="1 2">
    <name type="scientific">Phytophthora nicotianae P1569</name>
    <dbReference type="NCBI Taxonomy" id="1317065"/>
    <lineage>
        <taxon>Eukaryota</taxon>
        <taxon>Sar</taxon>
        <taxon>Stramenopiles</taxon>
        <taxon>Oomycota</taxon>
        <taxon>Peronosporomycetes</taxon>
        <taxon>Peronosporales</taxon>
        <taxon>Peronosporaceae</taxon>
        <taxon>Phytophthora</taxon>
    </lineage>
</organism>
<dbReference type="AlphaFoldDB" id="V9DTZ7"/>
<comment type="caution">
    <text evidence="1">The sequence shown here is derived from an EMBL/GenBank/DDBJ whole genome shotgun (WGS) entry which is preliminary data.</text>
</comment>
<reference evidence="1 2" key="1">
    <citation type="submission" date="2013-11" db="EMBL/GenBank/DDBJ databases">
        <title>The Genome Sequence of Phytophthora parasitica P1569.</title>
        <authorList>
            <consortium name="The Broad Institute Genomics Platform"/>
            <person name="Russ C."/>
            <person name="Tyler B."/>
            <person name="Panabieres F."/>
            <person name="Shan W."/>
            <person name="Tripathy S."/>
            <person name="Grunwald N."/>
            <person name="Machado M."/>
            <person name="Johnson C.S."/>
            <person name="Arredondo F."/>
            <person name="Hong C."/>
            <person name="Coffey M."/>
            <person name="Young S.K."/>
            <person name="Zeng Q."/>
            <person name="Gargeya S."/>
            <person name="Fitzgerald M."/>
            <person name="Abouelleil A."/>
            <person name="Alvarado L."/>
            <person name="Chapman S.B."/>
            <person name="Gainer-Dewar J."/>
            <person name="Goldberg J."/>
            <person name="Griggs A."/>
            <person name="Gujja S."/>
            <person name="Hansen M."/>
            <person name="Howarth C."/>
            <person name="Imamovic A."/>
            <person name="Ireland A."/>
            <person name="Larimer J."/>
            <person name="McCowan C."/>
            <person name="Murphy C."/>
            <person name="Pearson M."/>
            <person name="Poon T.W."/>
            <person name="Priest M."/>
            <person name="Roberts A."/>
            <person name="Saif S."/>
            <person name="Shea T."/>
            <person name="Sykes S."/>
            <person name="Wortman J."/>
            <person name="Nusbaum C."/>
            <person name="Birren B."/>
        </authorList>
    </citation>
    <scope>NUCLEOTIDE SEQUENCE [LARGE SCALE GENOMIC DNA]</scope>
    <source>
        <strain evidence="1 2">P1569</strain>
    </source>
</reference>
<sequence>MEKLGYSPEKLLAAAQQVRAEWDMNDVDDCPSGAVASVLAYAGAMETPVATEEERVLGEEEDRAVFLNS</sequence>
<evidence type="ECO:0000313" key="1">
    <source>
        <dbReference type="EMBL" id="ETI29808.1"/>
    </source>
</evidence>
<dbReference type="EMBL" id="ANIZ01004818">
    <property type="protein sequence ID" value="ETI29808.1"/>
    <property type="molecule type" value="Genomic_DNA"/>
</dbReference>
<dbReference type="Proteomes" id="UP000018721">
    <property type="component" value="Unassembled WGS sequence"/>
</dbReference>